<proteinExistence type="predicted"/>
<evidence type="ECO:0000313" key="2">
    <source>
        <dbReference type="Proteomes" id="UP000682204"/>
    </source>
</evidence>
<protein>
    <submittedName>
        <fullName evidence="1">Uncharacterized protein</fullName>
    </submittedName>
</protein>
<sequence length="117" mass="12687">MEVETRLTKVEAGVEGLREGLGQVNETLRQLVDLMAAQVRSAEQIKTLFRMVEDDRADIKALEKETNSIREHCAKTHGRPNPDHDATVQNSQVSGIVVKLLVGVGLLVAGIMLGKGG</sequence>
<accession>A0ACD1DYA4</accession>
<name>A0ACD1DYA4_9BACT</name>
<organism evidence="1 2">
    <name type="scientific">Aminirod propionatiphilus</name>
    <dbReference type="NCBI Taxonomy" id="3415223"/>
    <lineage>
        <taxon>Bacteria</taxon>
        <taxon>Thermotogati</taxon>
        <taxon>Synergistota</taxon>
        <taxon>Synergistia</taxon>
        <taxon>Synergistales</taxon>
        <taxon>Aminiphilaceae</taxon>
        <taxon>Aminirod</taxon>
    </lineage>
</organism>
<gene>
    <name evidence="1" type="ORF">KIH16_04510</name>
</gene>
<reference evidence="1" key="1">
    <citation type="submission" date="2021-05" db="EMBL/GenBank/DDBJ databases">
        <title>An isolated secondary fermenter in methanogenic hydrocarbon-degrading communities.</title>
        <authorList>
            <person name="Liu Y.-F."/>
            <person name="Liu Z.-l."/>
        </authorList>
    </citation>
    <scope>NUCLEOTIDE SEQUENCE</scope>
    <source>
        <strain evidence="1">L-13</strain>
    </source>
</reference>
<keyword evidence="2" id="KW-1185">Reference proteome</keyword>
<dbReference type="EMBL" id="CP074691">
    <property type="protein sequence ID" value="QVL37037.1"/>
    <property type="molecule type" value="Genomic_DNA"/>
</dbReference>
<dbReference type="Proteomes" id="UP000682204">
    <property type="component" value="Chromosome"/>
</dbReference>
<evidence type="ECO:0000313" key="1">
    <source>
        <dbReference type="EMBL" id="QVL37037.1"/>
    </source>
</evidence>